<reference evidence="1 2" key="1">
    <citation type="journal article" date="2020" name="IScience">
        <title>Genome Sequencing of the Endangered Kingdonia uniflora (Circaeasteraceae, Ranunculales) Reveals Potential Mechanisms of Evolutionary Specialization.</title>
        <authorList>
            <person name="Sun Y."/>
            <person name="Deng T."/>
            <person name="Zhang A."/>
            <person name="Moore M.J."/>
            <person name="Landis J.B."/>
            <person name="Lin N."/>
            <person name="Zhang H."/>
            <person name="Zhang X."/>
            <person name="Huang J."/>
            <person name="Zhang X."/>
            <person name="Sun H."/>
            <person name="Wang H."/>
        </authorList>
    </citation>
    <scope>NUCLEOTIDE SEQUENCE [LARGE SCALE GENOMIC DNA]</scope>
    <source>
        <strain evidence="1">TB1705</strain>
        <tissue evidence="1">Leaf</tissue>
    </source>
</reference>
<comment type="caution">
    <text evidence="1">The sequence shown here is derived from an EMBL/GenBank/DDBJ whole genome shotgun (WGS) entry which is preliminary data.</text>
</comment>
<dbReference type="EMBL" id="JACGCM010002238">
    <property type="protein sequence ID" value="KAF6142848.1"/>
    <property type="molecule type" value="Genomic_DNA"/>
</dbReference>
<sequence>HVKLCNIDTPYSKKNPCPNVSDTRTHRHLCRHSNEHFLLRYNLFDIAFRKFSILIHVIQPY</sequence>
<keyword evidence="2" id="KW-1185">Reference proteome</keyword>
<proteinExistence type="predicted"/>
<dbReference type="AlphaFoldDB" id="A0A7J7LJZ1"/>
<accession>A0A7J7LJZ1</accession>
<feature type="non-terminal residue" evidence="1">
    <location>
        <position position="1"/>
    </location>
</feature>
<evidence type="ECO:0000313" key="2">
    <source>
        <dbReference type="Proteomes" id="UP000541444"/>
    </source>
</evidence>
<name>A0A7J7LJZ1_9MAGN</name>
<organism evidence="1 2">
    <name type="scientific">Kingdonia uniflora</name>
    <dbReference type="NCBI Taxonomy" id="39325"/>
    <lineage>
        <taxon>Eukaryota</taxon>
        <taxon>Viridiplantae</taxon>
        <taxon>Streptophyta</taxon>
        <taxon>Embryophyta</taxon>
        <taxon>Tracheophyta</taxon>
        <taxon>Spermatophyta</taxon>
        <taxon>Magnoliopsida</taxon>
        <taxon>Ranunculales</taxon>
        <taxon>Circaeasteraceae</taxon>
        <taxon>Kingdonia</taxon>
    </lineage>
</organism>
<protein>
    <submittedName>
        <fullName evidence="1">Uncharacterized protein</fullName>
    </submittedName>
</protein>
<evidence type="ECO:0000313" key="1">
    <source>
        <dbReference type="EMBL" id="KAF6142848.1"/>
    </source>
</evidence>
<gene>
    <name evidence="1" type="ORF">GIB67_002712</name>
</gene>
<dbReference type="Proteomes" id="UP000541444">
    <property type="component" value="Unassembled WGS sequence"/>
</dbReference>